<sequence length="162" mass="17650">MRDTPPATQAPRTKPARRAAPKLSKSLGPHLARLAKATGAMDPRLAADWGELAGPEIAPLCRPVRIINRGRSQALEVSVKSGAAAMKLRYHQEAILGRVRQKVGLPRLNSIVIREGNSGRGWENRRMAPAQKEAMKPPPSPRSGFLKSALETMRQTIHKDGS</sequence>
<reference evidence="3" key="1">
    <citation type="journal article" date="2019" name="Int. J. Syst. Evol. Microbiol.">
        <title>The Global Catalogue of Microorganisms (GCM) 10K type strain sequencing project: providing services to taxonomists for standard genome sequencing and annotation.</title>
        <authorList>
            <consortium name="The Broad Institute Genomics Platform"/>
            <consortium name="The Broad Institute Genome Sequencing Center for Infectious Disease"/>
            <person name="Wu L."/>
            <person name="Ma J."/>
        </authorList>
    </citation>
    <scope>NUCLEOTIDE SEQUENCE [LARGE SCALE GENOMIC DNA]</scope>
    <source>
        <strain evidence="3">KCTC 22245</strain>
    </source>
</reference>
<feature type="compositionally biased region" description="Low complexity" evidence="1">
    <location>
        <begin position="1"/>
        <end position="13"/>
    </location>
</feature>
<evidence type="ECO:0000256" key="1">
    <source>
        <dbReference type="SAM" id="MobiDB-lite"/>
    </source>
</evidence>
<protein>
    <submittedName>
        <fullName evidence="2">DUF721 domain-containing protein</fullName>
    </submittedName>
</protein>
<feature type="region of interest" description="Disordered" evidence="1">
    <location>
        <begin position="1"/>
        <end position="28"/>
    </location>
</feature>
<dbReference type="InterPro" id="IPR007922">
    <property type="entry name" value="DciA-like"/>
</dbReference>
<dbReference type="Pfam" id="PF05258">
    <property type="entry name" value="DciA"/>
    <property type="match status" value="1"/>
</dbReference>
<evidence type="ECO:0000313" key="3">
    <source>
        <dbReference type="Proteomes" id="UP001595607"/>
    </source>
</evidence>
<accession>A0ABV7MAK7</accession>
<evidence type="ECO:0000313" key="2">
    <source>
        <dbReference type="EMBL" id="MFC3301386.1"/>
    </source>
</evidence>
<gene>
    <name evidence="2" type="ORF">ACFONP_01405</name>
</gene>
<dbReference type="RefSeq" id="WP_268249043.1">
    <property type="nucleotide sequence ID" value="NZ_BMXU01000001.1"/>
</dbReference>
<dbReference type="EMBL" id="JBHRVA010000002">
    <property type="protein sequence ID" value="MFC3301386.1"/>
    <property type="molecule type" value="Genomic_DNA"/>
</dbReference>
<comment type="caution">
    <text evidence="2">The sequence shown here is derived from an EMBL/GenBank/DDBJ whole genome shotgun (WGS) entry which is preliminary data.</text>
</comment>
<dbReference type="Proteomes" id="UP001595607">
    <property type="component" value="Unassembled WGS sequence"/>
</dbReference>
<keyword evidence="3" id="KW-1185">Reference proteome</keyword>
<name>A0ABV7MAK7_9PROT</name>
<organism evidence="2 3">
    <name type="scientific">Parvularcula lutaonensis</name>
    <dbReference type="NCBI Taxonomy" id="491923"/>
    <lineage>
        <taxon>Bacteria</taxon>
        <taxon>Pseudomonadati</taxon>
        <taxon>Pseudomonadota</taxon>
        <taxon>Alphaproteobacteria</taxon>
        <taxon>Parvularculales</taxon>
        <taxon>Parvularculaceae</taxon>
        <taxon>Parvularcula</taxon>
    </lineage>
</organism>
<proteinExistence type="predicted"/>
<feature type="region of interest" description="Disordered" evidence="1">
    <location>
        <begin position="122"/>
        <end position="145"/>
    </location>
</feature>